<gene>
    <name evidence="3" type="ORF">LJ739_18705</name>
</gene>
<name>A0ABS8GET2_9ALTE</name>
<dbReference type="PROSITE" id="PS51257">
    <property type="entry name" value="PROKAR_LIPOPROTEIN"/>
    <property type="match status" value="1"/>
</dbReference>
<evidence type="ECO:0000259" key="2">
    <source>
        <dbReference type="PROSITE" id="PS50914"/>
    </source>
</evidence>
<feature type="domain" description="BON" evidence="2">
    <location>
        <begin position="126"/>
        <end position="192"/>
    </location>
</feature>
<dbReference type="Proteomes" id="UP001520878">
    <property type="component" value="Unassembled WGS sequence"/>
</dbReference>
<dbReference type="EMBL" id="JAJEWP010000010">
    <property type="protein sequence ID" value="MCC2618294.1"/>
    <property type="molecule type" value="Genomic_DNA"/>
</dbReference>
<dbReference type="PANTHER" id="PTHR34606:SF4">
    <property type="entry name" value="OUTER MEMBRANE LIPOPROTEIN DOLP"/>
    <property type="match status" value="1"/>
</dbReference>
<dbReference type="InterPro" id="IPR007055">
    <property type="entry name" value="BON_dom"/>
</dbReference>
<comment type="caution">
    <text evidence="3">The sequence shown here is derived from an EMBL/GenBank/DDBJ whole genome shotgun (WGS) entry which is preliminary data.</text>
</comment>
<evidence type="ECO:0000313" key="4">
    <source>
        <dbReference type="Proteomes" id="UP001520878"/>
    </source>
</evidence>
<dbReference type="InterPro" id="IPR014004">
    <property type="entry name" value="Transpt-assoc_nodulatn_dom_bac"/>
</dbReference>
<feature type="domain" description="BON" evidence="2">
    <location>
        <begin position="48"/>
        <end position="117"/>
    </location>
</feature>
<evidence type="ECO:0000313" key="3">
    <source>
        <dbReference type="EMBL" id="MCC2618294.1"/>
    </source>
</evidence>
<dbReference type="Pfam" id="PF04972">
    <property type="entry name" value="BON"/>
    <property type="match status" value="2"/>
</dbReference>
<sequence>MLKGSRAGIALLLVSALLLQGCAALVVGAGVGAASVVHDRRTLGTQVDDKTTAGRIVAAINEDEALSKQANINVHVFNGVALLTGQTPSEAMRQSAEQRAATVPNVRKLHNQIRVAQPIGAGTVTNDVWLSSKVRANLLSDKRIDGLHISVTVEDSEVFLMGLVKANEADVAVEVARNVNGVARVVKAFDYL</sequence>
<proteinExistence type="predicted"/>
<dbReference type="SMART" id="SM00749">
    <property type="entry name" value="BON"/>
    <property type="match status" value="2"/>
</dbReference>
<dbReference type="InterPro" id="IPR051686">
    <property type="entry name" value="Lipoprotein_DolP"/>
</dbReference>
<protein>
    <submittedName>
        <fullName evidence="3">BON domain-containing protein</fullName>
    </submittedName>
</protein>
<accession>A0ABS8GET2</accession>
<keyword evidence="1" id="KW-0732">Signal</keyword>
<keyword evidence="4" id="KW-1185">Reference proteome</keyword>
<dbReference type="PANTHER" id="PTHR34606">
    <property type="entry name" value="BON DOMAIN-CONTAINING PROTEIN"/>
    <property type="match status" value="1"/>
</dbReference>
<evidence type="ECO:0000256" key="1">
    <source>
        <dbReference type="ARBA" id="ARBA00022729"/>
    </source>
</evidence>
<dbReference type="Gene3D" id="3.30.1340.30">
    <property type="match status" value="1"/>
</dbReference>
<organism evidence="3 4">
    <name type="scientific">Fluctibacter halophilus</name>
    <dbReference type="NCBI Taxonomy" id="226011"/>
    <lineage>
        <taxon>Bacteria</taxon>
        <taxon>Pseudomonadati</taxon>
        <taxon>Pseudomonadota</taxon>
        <taxon>Gammaproteobacteria</taxon>
        <taxon>Alteromonadales</taxon>
        <taxon>Alteromonadaceae</taxon>
        <taxon>Fluctibacter</taxon>
    </lineage>
</organism>
<reference evidence="3 4" key="1">
    <citation type="submission" date="2021-10" db="EMBL/GenBank/DDBJ databases">
        <title>Draft genome of Aestuariibacter halophilus JC2043.</title>
        <authorList>
            <person name="Emsley S.A."/>
            <person name="Pfannmuller K.M."/>
            <person name="Ushijima B."/>
            <person name="Saw J.H."/>
            <person name="Videau P."/>
        </authorList>
    </citation>
    <scope>NUCLEOTIDE SEQUENCE [LARGE SCALE GENOMIC DNA]</scope>
    <source>
        <strain evidence="3 4">JC2043</strain>
    </source>
</reference>
<dbReference type="PROSITE" id="PS50914">
    <property type="entry name" value="BON"/>
    <property type="match status" value="2"/>
</dbReference>
<dbReference type="RefSeq" id="WP_229163072.1">
    <property type="nucleotide sequence ID" value="NZ_JAJEWP010000010.1"/>
</dbReference>